<dbReference type="EMBL" id="CP024985">
    <property type="protein sequence ID" value="ATZ28339.1"/>
    <property type="molecule type" value="Genomic_DNA"/>
</dbReference>
<dbReference type="AlphaFoldDB" id="A0A2K8PNP8"/>
<dbReference type="InterPro" id="IPR052189">
    <property type="entry name" value="L-asp_N-monooxygenase_NS-form"/>
</dbReference>
<keyword evidence="2" id="KW-1185">Reference proteome</keyword>
<gene>
    <name evidence="1" type="ORF">SLAV_32835</name>
</gene>
<dbReference type="SUPFAM" id="SSF51905">
    <property type="entry name" value="FAD/NAD(P)-binding domain"/>
    <property type="match status" value="2"/>
</dbReference>
<dbReference type="InterPro" id="IPR036188">
    <property type="entry name" value="FAD/NAD-bd_sf"/>
</dbReference>
<dbReference type="PANTHER" id="PTHR40254">
    <property type="entry name" value="BLR0577 PROTEIN"/>
    <property type="match status" value="1"/>
</dbReference>
<dbReference type="PANTHER" id="PTHR40254:SF1">
    <property type="entry name" value="BLR0577 PROTEIN"/>
    <property type="match status" value="1"/>
</dbReference>
<dbReference type="OrthoDB" id="101972at2"/>
<reference evidence="1 2" key="1">
    <citation type="submission" date="2017-11" db="EMBL/GenBank/DDBJ databases">
        <title>Complete genome sequence of Streptomyces lavendulae subsp. lavendulae CCM 3239 (formerly 'Streptomyces aureofaciens CCM 3239'), the producer of the angucycline-type antibiotic auricin.</title>
        <authorList>
            <person name="Busche T."/>
            <person name="Novakova R."/>
            <person name="Al'Dilaimi A."/>
            <person name="Homerova D."/>
            <person name="Feckova L."/>
            <person name="Rezuchova B."/>
            <person name="Mingyar E."/>
            <person name="Csolleiova D."/>
            <person name="Bekeova C."/>
            <person name="Winkler A."/>
            <person name="Sevcikova B."/>
            <person name="Kalinowski J."/>
            <person name="Kormanec J."/>
            <person name="Ruckert C."/>
        </authorList>
    </citation>
    <scope>NUCLEOTIDE SEQUENCE [LARGE SCALE GENOMIC DNA]</scope>
    <source>
        <strain evidence="1 2">CCM 3239</strain>
    </source>
</reference>
<evidence type="ECO:0000313" key="2">
    <source>
        <dbReference type="Proteomes" id="UP000231791"/>
    </source>
</evidence>
<dbReference type="RefSeq" id="WP_051841041.1">
    <property type="nucleotide sequence ID" value="NZ_CP024985.1"/>
</dbReference>
<accession>A0A2K8PNP8</accession>
<protein>
    <submittedName>
        <fullName evidence="1">Uncharacterized protein</fullName>
    </submittedName>
</protein>
<proteinExistence type="predicted"/>
<dbReference type="Proteomes" id="UP000231791">
    <property type="component" value="Chromosome"/>
</dbReference>
<dbReference type="KEGG" id="slx:SLAV_32835"/>
<dbReference type="Gene3D" id="3.50.50.60">
    <property type="entry name" value="FAD/NAD(P)-binding domain"/>
    <property type="match status" value="1"/>
</dbReference>
<dbReference type="InterPro" id="IPR038732">
    <property type="entry name" value="HpyO/CreE_NAD-binding"/>
</dbReference>
<sequence>MNTNSSDRPPTRIALVGGGAAAVCLLDRLSRTPGLGRGTITVFEPSGSLWRGRAYQLDTDAVLANIIPSEMSARVGDPGHFLRWLREFGLPFGEGDYAADGYFPPRWVFGSYLERTGETAVRALSLDGLPVRIVREAVVAARETDREVVLTSSDGRSQAFDYVVCAVGAGRPADHYGLHGSPGYFGDPYPLGTTVAAVPESADVTVLGTGLAAVDAVVSLAAHGHRGRITMASRNGALPAVRQRPVFPEITHFTPAALHAAAARSDDRWIELGDVLDLLGRELAEHGADPSVVLAELLSLGDEAPMERLRRQYEDLDAADTGLRVLQHAVPESGPDAWTLLRPEDQRFIRENHYRAVMSLCCPMPPANARRLLDLHRTGRLHVTGGLWNVKPLAAGGFHVAADTGEYESDVVINAVSAPSHRVPERARPFLDSLVEDGIGEYHPHGGLRVEPATSRAVGGGRAHRRMHAIGDMGAGTLFFTSGMPSVLERADDIVRAVVEDLTAAAQAPTTLQEQPA</sequence>
<organism evidence="1 2">
    <name type="scientific">Streptomyces lavendulae subsp. lavendulae</name>
    <dbReference type="NCBI Taxonomy" id="58340"/>
    <lineage>
        <taxon>Bacteria</taxon>
        <taxon>Bacillati</taxon>
        <taxon>Actinomycetota</taxon>
        <taxon>Actinomycetes</taxon>
        <taxon>Kitasatosporales</taxon>
        <taxon>Streptomycetaceae</taxon>
        <taxon>Streptomyces</taxon>
    </lineage>
</organism>
<name>A0A2K8PNP8_STRLA</name>
<evidence type="ECO:0000313" key="1">
    <source>
        <dbReference type="EMBL" id="ATZ28339.1"/>
    </source>
</evidence>
<dbReference type="GeneID" id="49387549"/>
<dbReference type="Pfam" id="PF13454">
    <property type="entry name" value="NAD_binding_9"/>
    <property type="match status" value="1"/>
</dbReference>